<dbReference type="RefSeq" id="WP_275567076.1">
    <property type="nucleotide sequence ID" value="NZ_JARGYC010000019.1"/>
</dbReference>
<evidence type="ECO:0000259" key="1">
    <source>
        <dbReference type="Pfam" id="PF09356"/>
    </source>
</evidence>
<dbReference type="AlphaFoldDB" id="A0AAE3T820"/>
<dbReference type="InterPro" id="IPR011928">
    <property type="entry name" value="Phage_phiJL001_Gp84"/>
</dbReference>
<dbReference type="NCBIfam" id="TIGR02218">
    <property type="entry name" value="phg_TIGR02218"/>
    <property type="match status" value="1"/>
</dbReference>
<protein>
    <submittedName>
        <fullName evidence="2">DUF2163 domain-containing protein</fullName>
    </submittedName>
</protein>
<keyword evidence="3" id="KW-1185">Reference proteome</keyword>
<organism evidence="2 3">
    <name type="scientific">Psychromarinibacter sediminicola</name>
    <dbReference type="NCBI Taxonomy" id="3033385"/>
    <lineage>
        <taxon>Bacteria</taxon>
        <taxon>Pseudomonadati</taxon>
        <taxon>Pseudomonadota</taxon>
        <taxon>Alphaproteobacteria</taxon>
        <taxon>Rhodobacterales</taxon>
        <taxon>Paracoccaceae</taxon>
        <taxon>Psychromarinibacter</taxon>
    </lineage>
</organism>
<name>A0AAE3T820_9RHOB</name>
<feature type="domain" description="Bacteriophage phiJL001 Gp84 C-terminal" evidence="1">
    <location>
        <begin position="194"/>
        <end position="276"/>
    </location>
</feature>
<dbReference type="InterPro" id="IPR018964">
    <property type="entry name" value="Phage_phiJL001_Gp84_C"/>
</dbReference>
<dbReference type="Proteomes" id="UP001220964">
    <property type="component" value="Unassembled WGS sequence"/>
</dbReference>
<reference evidence="2" key="1">
    <citation type="submission" date="2023-03" db="EMBL/GenBank/DDBJ databases">
        <title>Multiphase analysis and comparison of six strains from genera Psychromarinibacter, Lutimaribacter, and Maritimibacter, including a novel species: Psychromarinibacter sediminicola sp. nov.</title>
        <authorList>
            <person name="Wang Y.-H."/>
            <person name="Ye M.-Q."/>
            <person name="Du Z.-J."/>
        </authorList>
    </citation>
    <scope>NUCLEOTIDE SEQUENCE</scope>
    <source>
        <strain evidence="2">C21-152</strain>
    </source>
</reference>
<sequence length="295" mass="30870">MALGEDLQAHLARGATTVCRCWSVARADGAVFGFTDHDAGLAFGGLSFAPDSGLSAAAIQAGTGLSVDNSEAVGVLSAEAVTEADIVAGRFDGAVVTAWLVNWRDVAQRVVLFRGTLGEVTRGGGAFRAELRSLAEGLNQPLGRVYQSPCSAVLGDAACGVDLDQPGYAAEVAAEQVQDRKVFRFAALDGFDDRWFEKGALRVLSGAAAGLVAVVKNDRLTGDGREIETWAALEAPVAPGDMLRIEAGCDKRAETCRLKFGNFLNFRGFPHVPGEDWLMSYPVSGASNSGGSREG</sequence>
<evidence type="ECO:0000313" key="3">
    <source>
        <dbReference type="Proteomes" id="UP001220964"/>
    </source>
</evidence>
<accession>A0AAE3T820</accession>
<dbReference type="Pfam" id="PF09356">
    <property type="entry name" value="Phage_BR0599"/>
    <property type="match status" value="1"/>
</dbReference>
<evidence type="ECO:0000313" key="2">
    <source>
        <dbReference type="EMBL" id="MDF0600935.1"/>
    </source>
</evidence>
<proteinExistence type="predicted"/>
<dbReference type="Pfam" id="PF09931">
    <property type="entry name" value="Phage_phiJL001_Gp84_N"/>
    <property type="match status" value="1"/>
</dbReference>
<dbReference type="EMBL" id="JARGYC010000019">
    <property type="protein sequence ID" value="MDF0600935.1"/>
    <property type="molecule type" value="Genomic_DNA"/>
</dbReference>
<gene>
    <name evidence="2" type="ORF">P1J78_09350</name>
</gene>
<comment type="caution">
    <text evidence="2">The sequence shown here is derived from an EMBL/GenBank/DDBJ whole genome shotgun (WGS) entry which is preliminary data.</text>
</comment>